<evidence type="ECO:0000313" key="1">
    <source>
        <dbReference type="EMBL" id="CDW73642.1"/>
    </source>
</evidence>
<organism evidence="1 2">
    <name type="scientific">Stylonychia lemnae</name>
    <name type="common">Ciliate</name>
    <dbReference type="NCBI Taxonomy" id="5949"/>
    <lineage>
        <taxon>Eukaryota</taxon>
        <taxon>Sar</taxon>
        <taxon>Alveolata</taxon>
        <taxon>Ciliophora</taxon>
        <taxon>Intramacronucleata</taxon>
        <taxon>Spirotrichea</taxon>
        <taxon>Stichotrichia</taxon>
        <taxon>Sporadotrichida</taxon>
        <taxon>Oxytrichidae</taxon>
        <taxon>Stylonychinae</taxon>
        <taxon>Stylonychia</taxon>
    </lineage>
</organism>
<dbReference type="Proteomes" id="UP000039865">
    <property type="component" value="Unassembled WGS sequence"/>
</dbReference>
<dbReference type="InParanoid" id="A0A077ZUR6"/>
<evidence type="ECO:0000313" key="2">
    <source>
        <dbReference type="Proteomes" id="UP000039865"/>
    </source>
</evidence>
<reference evidence="1 2" key="1">
    <citation type="submission" date="2014-06" db="EMBL/GenBank/DDBJ databases">
        <authorList>
            <person name="Swart Estienne"/>
        </authorList>
    </citation>
    <scope>NUCLEOTIDE SEQUENCE [LARGE SCALE GENOMIC DNA]</scope>
    <source>
        <strain evidence="1 2">130c</strain>
    </source>
</reference>
<proteinExistence type="predicted"/>
<name>A0A077ZUR6_STYLE</name>
<keyword evidence="2" id="KW-1185">Reference proteome</keyword>
<dbReference type="EMBL" id="CCKQ01002540">
    <property type="protein sequence ID" value="CDW73642.1"/>
    <property type="molecule type" value="Genomic_DNA"/>
</dbReference>
<sequence length="104" mass="11796">MDSIFPKVSHPISQDFLSYHQQYQSPRIIPLQSIGQQFSSISISGQKQEHYNCQIISPSLSFPSVSQHPLNPLIRSWALTGNQTFLEHLKREHPNGSAAHSLHH</sequence>
<gene>
    <name evidence="1" type="primary">Contig18914.g20070</name>
    <name evidence="1" type="ORF">STYLEM_2627</name>
</gene>
<accession>A0A077ZUR6</accession>
<protein>
    <submittedName>
        <fullName evidence="1">Uncharacterized protein</fullName>
    </submittedName>
</protein>
<dbReference type="AlphaFoldDB" id="A0A077ZUR6"/>